<reference evidence="11 12" key="1">
    <citation type="journal article" date="2016" name="Mol. Biol. Evol.">
        <title>Genome-Wide Survey of Gut Fungi (Harpellales) Reveals the First Horizontally Transferred Ubiquitin Gene from a Mosquito Host.</title>
        <authorList>
            <person name="Wang Y."/>
            <person name="White M.M."/>
            <person name="Kvist S."/>
            <person name="Moncalvo J.M."/>
        </authorList>
    </citation>
    <scope>NUCLEOTIDE SEQUENCE [LARGE SCALE GENOMIC DNA]</scope>
    <source>
        <strain evidence="11 12">ALG-7-W6</strain>
    </source>
</reference>
<keyword evidence="4" id="KW-0819">tRNA processing</keyword>
<dbReference type="InterPro" id="IPR001763">
    <property type="entry name" value="Rhodanese-like_dom"/>
</dbReference>
<dbReference type="PROSITE" id="PS50206">
    <property type="entry name" value="RHODANESE_3"/>
    <property type="match status" value="1"/>
</dbReference>
<evidence type="ECO:0000256" key="5">
    <source>
        <dbReference type="ARBA" id="ARBA00022723"/>
    </source>
</evidence>
<evidence type="ECO:0000256" key="2">
    <source>
        <dbReference type="ARBA" id="ARBA00022490"/>
    </source>
</evidence>
<dbReference type="SUPFAM" id="SSF52821">
    <property type="entry name" value="Rhodanese/Cell cycle control phosphatase"/>
    <property type="match status" value="1"/>
</dbReference>
<dbReference type="Proteomes" id="UP000187455">
    <property type="component" value="Unassembled WGS sequence"/>
</dbReference>
<dbReference type="STRING" id="133383.A0A1R0GL42"/>
<keyword evidence="6" id="KW-0547">Nucleotide-binding</keyword>
<keyword evidence="3 11" id="KW-0808">Transferase</keyword>
<evidence type="ECO:0000256" key="8">
    <source>
        <dbReference type="ARBA" id="ARBA00022840"/>
    </source>
</evidence>
<keyword evidence="2" id="KW-0963">Cytoplasm</keyword>
<keyword evidence="8" id="KW-0067">ATP-binding</keyword>
<evidence type="ECO:0000256" key="4">
    <source>
        <dbReference type="ARBA" id="ARBA00022694"/>
    </source>
</evidence>
<dbReference type="Gene3D" id="3.40.250.10">
    <property type="entry name" value="Rhodanese-like domain"/>
    <property type="match status" value="1"/>
</dbReference>
<comment type="subcellular location">
    <subcellularLocation>
        <location evidence="1">Cytoplasm</location>
        <location evidence="1">Cytosol</location>
    </subcellularLocation>
</comment>
<protein>
    <submittedName>
        <fullName evidence="11">Adenylyltransferase and sulfurtransferase MOCS3</fullName>
    </submittedName>
</protein>
<dbReference type="AlphaFoldDB" id="A0A1R0GL42"/>
<organism evidence="11 12">
    <name type="scientific">Smittium mucronatum</name>
    <dbReference type="NCBI Taxonomy" id="133383"/>
    <lineage>
        <taxon>Eukaryota</taxon>
        <taxon>Fungi</taxon>
        <taxon>Fungi incertae sedis</taxon>
        <taxon>Zoopagomycota</taxon>
        <taxon>Kickxellomycotina</taxon>
        <taxon>Harpellomycetes</taxon>
        <taxon>Harpellales</taxon>
        <taxon>Legeriomycetaceae</taxon>
        <taxon>Smittium</taxon>
    </lineage>
</organism>
<name>A0A1R0GL42_9FUNG</name>
<dbReference type="GO" id="GO:0046872">
    <property type="term" value="F:metal ion binding"/>
    <property type="evidence" value="ECO:0007669"/>
    <property type="project" value="UniProtKB-KW"/>
</dbReference>
<keyword evidence="12" id="KW-1185">Reference proteome</keyword>
<dbReference type="SMART" id="SM00450">
    <property type="entry name" value="RHOD"/>
    <property type="match status" value="1"/>
</dbReference>
<keyword evidence="7" id="KW-0862">Zinc</keyword>
<evidence type="ECO:0000259" key="10">
    <source>
        <dbReference type="PROSITE" id="PS50206"/>
    </source>
</evidence>
<evidence type="ECO:0000256" key="7">
    <source>
        <dbReference type="ARBA" id="ARBA00022833"/>
    </source>
</evidence>
<evidence type="ECO:0000313" key="12">
    <source>
        <dbReference type="Proteomes" id="UP000187455"/>
    </source>
</evidence>
<dbReference type="GO" id="GO:0016779">
    <property type="term" value="F:nucleotidyltransferase activity"/>
    <property type="evidence" value="ECO:0007669"/>
    <property type="project" value="UniProtKB-KW"/>
</dbReference>
<proteinExistence type="predicted"/>
<evidence type="ECO:0000256" key="9">
    <source>
        <dbReference type="ARBA" id="ARBA00023268"/>
    </source>
</evidence>
<evidence type="ECO:0000256" key="6">
    <source>
        <dbReference type="ARBA" id="ARBA00022741"/>
    </source>
</evidence>
<dbReference type="GO" id="GO:0008033">
    <property type="term" value="P:tRNA processing"/>
    <property type="evidence" value="ECO:0007669"/>
    <property type="project" value="UniProtKB-KW"/>
</dbReference>
<gene>
    <name evidence="11" type="ORF">AYI68_g8365</name>
</gene>
<dbReference type="InterPro" id="IPR036873">
    <property type="entry name" value="Rhodanese-like_dom_sf"/>
</dbReference>
<dbReference type="GO" id="GO:0005829">
    <property type="term" value="C:cytosol"/>
    <property type="evidence" value="ECO:0007669"/>
    <property type="project" value="UniProtKB-SubCell"/>
</dbReference>
<sequence>MIVASDKIPLGQEKYSTELTESHDHGKNRGQDPRKYFLTTFSVFGNPQFRQFRIRGRREDCEVCGLDPSILKLIDYVQFCGSSATDAPIELKVLEEKDPNRISAMEYSKIRKSNKRHILLDVREKSQFDLCSIKGSVHIPIKPILDEEASKEKGASEETPPNELTKLAVQATEEEQPIFVICRRGNLSQLAVKELRRLGFENCYQIDGGLTSWQRSVDSSFPSY</sequence>
<keyword evidence="11" id="KW-0548">Nucleotidyltransferase</keyword>
<comment type="caution">
    <text evidence="11">The sequence shown here is derived from an EMBL/GenBank/DDBJ whole genome shotgun (WGS) entry which is preliminary data.</text>
</comment>
<dbReference type="OrthoDB" id="10261062at2759"/>
<dbReference type="InterPro" id="IPR050229">
    <property type="entry name" value="GlpE_sulfurtransferase"/>
</dbReference>
<evidence type="ECO:0000256" key="1">
    <source>
        <dbReference type="ARBA" id="ARBA00004514"/>
    </source>
</evidence>
<evidence type="ECO:0000256" key="3">
    <source>
        <dbReference type="ARBA" id="ARBA00022679"/>
    </source>
</evidence>
<dbReference type="GO" id="GO:0005524">
    <property type="term" value="F:ATP binding"/>
    <property type="evidence" value="ECO:0007669"/>
    <property type="project" value="UniProtKB-KW"/>
</dbReference>
<dbReference type="FunFam" id="3.40.250.10:FF:000014">
    <property type="entry name" value="Adenylyltransferase and sulfurtransferase MOCS3"/>
    <property type="match status" value="1"/>
</dbReference>
<keyword evidence="9" id="KW-0511">Multifunctional enzyme</keyword>
<keyword evidence="5" id="KW-0479">Metal-binding</keyword>
<evidence type="ECO:0000313" key="11">
    <source>
        <dbReference type="EMBL" id="OLY77600.1"/>
    </source>
</evidence>
<dbReference type="PANTHER" id="PTHR43031:SF1">
    <property type="entry name" value="PYRIDINE NUCLEOTIDE-DISULPHIDE OXIDOREDUCTASE"/>
    <property type="match status" value="1"/>
</dbReference>
<dbReference type="Pfam" id="PF00581">
    <property type="entry name" value="Rhodanese"/>
    <property type="match status" value="1"/>
</dbReference>
<feature type="domain" description="Rhodanese" evidence="10">
    <location>
        <begin position="113"/>
        <end position="222"/>
    </location>
</feature>
<accession>A0A1R0GL42</accession>
<dbReference type="EMBL" id="LSSL01007779">
    <property type="protein sequence ID" value="OLY77600.1"/>
    <property type="molecule type" value="Genomic_DNA"/>
</dbReference>
<dbReference type="PANTHER" id="PTHR43031">
    <property type="entry name" value="FAD-DEPENDENT OXIDOREDUCTASE"/>
    <property type="match status" value="1"/>
</dbReference>